<sequence>MKMGLSLAQGLILLVTAATMLATSQAADTIVVGGSENWRFGFNYTDWALKQGPIFVNDKLVFKYDPPSETTPPHNVYLLPNLGSFIKCDFKGAKLLANATQGSGSGFEYTLMKMWRPLYFASSEGNGADCKEGMMKFFVVPLPRW</sequence>
<accession>A0ACB7XIK9</accession>
<dbReference type="Proteomes" id="UP000828048">
    <property type="component" value="Chromosome 10"/>
</dbReference>
<name>A0ACB7XIK9_9ERIC</name>
<dbReference type="EMBL" id="CM037160">
    <property type="protein sequence ID" value="KAH7840213.1"/>
    <property type="molecule type" value="Genomic_DNA"/>
</dbReference>
<gene>
    <name evidence="1" type="ORF">Vadar_014204</name>
</gene>
<proteinExistence type="predicted"/>
<comment type="caution">
    <text evidence="1">The sequence shown here is derived from an EMBL/GenBank/DDBJ whole genome shotgun (WGS) entry which is preliminary data.</text>
</comment>
<protein>
    <submittedName>
        <fullName evidence="1">Uncharacterized protein</fullName>
    </submittedName>
</protein>
<evidence type="ECO:0000313" key="2">
    <source>
        <dbReference type="Proteomes" id="UP000828048"/>
    </source>
</evidence>
<organism evidence="1 2">
    <name type="scientific">Vaccinium darrowii</name>
    <dbReference type="NCBI Taxonomy" id="229202"/>
    <lineage>
        <taxon>Eukaryota</taxon>
        <taxon>Viridiplantae</taxon>
        <taxon>Streptophyta</taxon>
        <taxon>Embryophyta</taxon>
        <taxon>Tracheophyta</taxon>
        <taxon>Spermatophyta</taxon>
        <taxon>Magnoliopsida</taxon>
        <taxon>eudicotyledons</taxon>
        <taxon>Gunneridae</taxon>
        <taxon>Pentapetalae</taxon>
        <taxon>asterids</taxon>
        <taxon>Ericales</taxon>
        <taxon>Ericaceae</taxon>
        <taxon>Vaccinioideae</taxon>
        <taxon>Vaccinieae</taxon>
        <taxon>Vaccinium</taxon>
    </lineage>
</organism>
<keyword evidence="2" id="KW-1185">Reference proteome</keyword>
<reference evidence="1 2" key="1">
    <citation type="journal article" date="2021" name="Hortic Res">
        <title>High-quality reference genome and annotation aids understanding of berry development for evergreen blueberry (Vaccinium darrowii).</title>
        <authorList>
            <person name="Yu J."/>
            <person name="Hulse-Kemp A.M."/>
            <person name="Babiker E."/>
            <person name="Staton M."/>
        </authorList>
    </citation>
    <scope>NUCLEOTIDE SEQUENCE [LARGE SCALE GENOMIC DNA]</scope>
    <source>
        <strain evidence="2">cv. NJ 8807/NJ 8810</strain>
        <tissue evidence="1">Young leaf</tissue>
    </source>
</reference>
<evidence type="ECO:0000313" key="1">
    <source>
        <dbReference type="EMBL" id="KAH7840213.1"/>
    </source>
</evidence>